<dbReference type="Pfam" id="PF11412">
    <property type="entry name" value="DsbD_N"/>
    <property type="match status" value="1"/>
</dbReference>
<proteinExistence type="predicted"/>
<keyword evidence="4" id="KW-1185">Reference proteome</keyword>
<reference evidence="3 4" key="1">
    <citation type="submission" date="2020-08" db="EMBL/GenBank/DDBJ databases">
        <title>Genomic Encyclopedia of Type Strains, Phase III (KMG-III): the genomes of soil and plant-associated and newly described type strains.</title>
        <authorList>
            <person name="Whitman W."/>
        </authorList>
    </citation>
    <scope>NUCLEOTIDE SEQUENCE [LARGE SCALE GENOMIC DNA]</scope>
    <source>
        <strain evidence="3 4">CECT 7247</strain>
    </source>
</reference>
<comment type="caution">
    <text evidence="3">The sequence shown here is derived from an EMBL/GenBank/DDBJ whole genome shotgun (WGS) entry which is preliminary data.</text>
</comment>
<evidence type="ECO:0000259" key="2">
    <source>
        <dbReference type="Pfam" id="PF11412"/>
    </source>
</evidence>
<sequence length="319" mass="33533">MSASRAVQPGQTVLLGLEQRIAPHWHTYWRNPGDSGQPTSIQWTLPKGAQAGDILWPAPKRFDVGPITNYGYENQTLLLTELKLPPSLKSGSSVRLQAEVNWLVCQDSCIPQQATLTLTLPVAAQAVPSPDAPALASAKQALPAPAPMKVEASLQNQDLLIRWPAQALGAGAPDPDKTLFLPQDWGRIQHAAKPQLTQADGAWQLRMPVGEQPARAGQVLEGLLLVHGQAWSVSTMVEGIGGAAGAGGGAGGAVADKAQGAEAIATGQAQRCSGLALRRSRLAQSVGCHRPGAGRRSHPQPDALRLPGARHQGAEFSAR</sequence>
<dbReference type="EMBL" id="JACHXO010000009">
    <property type="protein sequence ID" value="MBB3196799.1"/>
    <property type="molecule type" value="Genomic_DNA"/>
</dbReference>
<accession>A0ABR6GZZ0</accession>
<dbReference type="RefSeq" id="WP_246410424.1">
    <property type="nucleotide sequence ID" value="NZ_JACHXO010000009.1"/>
</dbReference>
<evidence type="ECO:0000313" key="4">
    <source>
        <dbReference type="Proteomes" id="UP000574369"/>
    </source>
</evidence>
<protein>
    <submittedName>
        <fullName evidence="3">DsbC/DsbD-like thiol-disulfide interchange protein</fullName>
    </submittedName>
</protein>
<evidence type="ECO:0000313" key="3">
    <source>
        <dbReference type="EMBL" id="MBB3196799.1"/>
    </source>
</evidence>
<dbReference type="InterPro" id="IPR028250">
    <property type="entry name" value="DsbDN"/>
</dbReference>
<organism evidence="3 4">
    <name type="scientific">Roseateles terrae</name>
    <dbReference type="NCBI Taxonomy" id="431060"/>
    <lineage>
        <taxon>Bacteria</taxon>
        <taxon>Pseudomonadati</taxon>
        <taxon>Pseudomonadota</taxon>
        <taxon>Betaproteobacteria</taxon>
        <taxon>Burkholderiales</taxon>
        <taxon>Sphaerotilaceae</taxon>
        <taxon>Roseateles</taxon>
    </lineage>
</organism>
<evidence type="ECO:0000256" key="1">
    <source>
        <dbReference type="SAM" id="MobiDB-lite"/>
    </source>
</evidence>
<gene>
    <name evidence="3" type="ORF">FHS28_004224</name>
</gene>
<feature type="domain" description="Thiol:disulfide interchange protein DsbD N-terminal" evidence="2">
    <location>
        <begin position="7"/>
        <end position="120"/>
    </location>
</feature>
<dbReference type="Proteomes" id="UP000574369">
    <property type="component" value="Unassembled WGS sequence"/>
</dbReference>
<feature type="region of interest" description="Disordered" evidence="1">
    <location>
        <begin position="286"/>
        <end position="319"/>
    </location>
</feature>
<name>A0ABR6GZZ0_9BURK</name>